<dbReference type="GO" id="GO:0004553">
    <property type="term" value="F:hydrolase activity, hydrolyzing O-glycosyl compounds"/>
    <property type="evidence" value="ECO:0007669"/>
    <property type="project" value="UniProtKB-ARBA"/>
</dbReference>
<dbReference type="InterPro" id="IPR011050">
    <property type="entry name" value="Pectin_lyase_fold/virulence"/>
</dbReference>
<dbReference type="AlphaFoldDB" id="A0ABD5QI99"/>
<evidence type="ECO:0000313" key="5">
    <source>
        <dbReference type="EMBL" id="MFC4989428.1"/>
    </source>
</evidence>
<dbReference type="EC" id="3.2.1.-" evidence="5"/>
<evidence type="ECO:0000256" key="1">
    <source>
        <dbReference type="ARBA" id="ARBA00008834"/>
    </source>
</evidence>
<sequence>MPEQDDTTVDIRSFGAERGSDAVNTEAIQQALDDRAGTGGTVSIPPGEFVTGPLQVGDETTLRIENGATLRFVEDYDAFPTAESRWEGWDQVGFHPCLWVRDAENVEITGKGAVDGSGEYWWGFYDAEYPEGLADRLAEFAERNEYQDDVSSFTLRPPLLQIYDSENVTVSGVTLRNSPFWNTHVVYSADVTIHDVSIENPADAPNGDGIDVDSSRFVRISDTYINAGDDAICLKSGKDEPGREVGEPARNIVVTNCTVEAGHGGVVIGSEMSGDVRDVTVSNCTFTETDRGIRIKTQRGRGGVVEDLHFENIVMRTVACPFVVNGYYFTPLDSDPQPVDESTPMVRNVHFSNITARDVESAAFLAGLPERRLEGITFSDVRIDATRSLDATDLDPAMADGYEQAHGLFCKSIADVSLSDVTVRTPDAPAMRFEDTDRVSLDGLSVKSGSPPPLELEDVGATRIRGCVLPDDGPFLRADGEETRTISLRGNHGSPTIDVDGAPNLEIDRQ</sequence>
<dbReference type="PROSITE" id="PS00502">
    <property type="entry name" value="POLYGALACTURONASE"/>
    <property type="match status" value="1"/>
</dbReference>
<proteinExistence type="inferred from homology"/>
<evidence type="ECO:0000256" key="2">
    <source>
        <dbReference type="ARBA" id="ARBA00022801"/>
    </source>
</evidence>
<keyword evidence="6" id="KW-1185">Reference proteome</keyword>
<name>A0ABD5QI99_9EURY</name>
<dbReference type="EMBL" id="JBHSJG010000048">
    <property type="protein sequence ID" value="MFC4989428.1"/>
    <property type="molecule type" value="Genomic_DNA"/>
</dbReference>
<dbReference type="InterPro" id="IPR000743">
    <property type="entry name" value="Glyco_hydro_28"/>
</dbReference>
<keyword evidence="3 5" id="KW-0326">Glycosidase</keyword>
<evidence type="ECO:0000256" key="4">
    <source>
        <dbReference type="SAM" id="MobiDB-lite"/>
    </source>
</evidence>
<reference evidence="5 6" key="1">
    <citation type="journal article" date="2019" name="Int. J. Syst. Evol. Microbiol.">
        <title>The Global Catalogue of Microorganisms (GCM) 10K type strain sequencing project: providing services to taxonomists for standard genome sequencing and annotation.</title>
        <authorList>
            <consortium name="The Broad Institute Genomics Platform"/>
            <consortium name="The Broad Institute Genome Sequencing Center for Infectious Disease"/>
            <person name="Wu L."/>
            <person name="Ma J."/>
        </authorList>
    </citation>
    <scope>NUCLEOTIDE SEQUENCE [LARGE SCALE GENOMIC DNA]</scope>
    <source>
        <strain evidence="5 6">CGMCC 1.15824</strain>
    </source>
</reference>
<evidence type="ECO:0000313" key="6">
    <source>
        <dbReference type="Proteomes" id="UP001595925"/>
    </source>
</evidence>
<feature type="region of interest" description="Disordered" evidence="4">
    <location>
        <begin position="486"/>
        <end position="510"/>
    </location>
</feature>
<dbReference type="PANTHER" id="PTHR31339">
    <property type="entry name" value="PECTIN LYASE-RELATED"/>
    <property type="match status" value="1"/>
</dbReference>
<organism evidence="5 6">
    <name type="scientific">Saliphagus infecundisoli</name>
    <dbReference type="NCBI Taxonomy" id="1849069"/>
    <lineage>
        <taxon>Archaea</taxon>
        <taxon>Methanobacteriati</taxon>
        <taxon>Methanobacteriota</taxon>
        <taxon>Stenosarchaea group</taxon>
        <taxon>Halobacteria</taxon>
        <taxon>Halobacteriales</taxon>
        <taxon>Natrialbaceae</taxon>
        <taxon>Saliphagus</taxon>
    </lineage>
</organism>
<comment type="similarity">
    <text evidence="1">Belongs to the glycosyl hydrolase 28 family.</text>
</comment>
<comment type="caution">
    <text evidence="5">The sequence shown here is derived from an EMBL/GenBank/DDBJ whole genome shotgun (WGS) entry which is preliminary data.</text>
</comment>
<dbReference type="RefSeq" id="WP_224829267.1">
    <property type="nucleotide sequence ID" value="NZ_JAIVEF010000018.1"/>
</dbReference>
<protein>
    <submittedName>
        <fullName evidence="5">Glycoside hydrolase family 28 protein</fullName>
        <ecNumber evidence="5">3.2.1.-</ecNumber>
    </submittedName>
</protein>
<dbReference type="Pfam" id="PF00295">
    <property type="entry name" value="Glyco_hydro_28"/>
    <property type="match status" value="1"/>
</dbReference>
<keyword evidence="2 5" id="KW-0378">Hydrolase</keyword>
<dbReference type="InterPro" id="IPR006626">
    <property type="entry name" value="PbH1"/>
</dbReference>
<dbReference type="InterPro" id="IPR051801">
    <property type="entry name" value="GH28_Enzymes"/>
</dbReference>
<dbReference type="Proteomes" id="UP001595925">
    <property type="component" value="Unassembled WGS sequence"/>
</dbReference>
<dbReference type="SMART" id="SM00710">
    <property type="entry name" value="PbH1"/>
    <property type="match status" value="7"/>
</dbReference>
<dbReference type="Gene3D" id="2.160.20.10">
    <property type="entry name" value="Single-stranded right-handed beta-helix, Pectin lyase-like"/>
    <property type="match status" value="1"/>
</dbReference>
<accession>A0ABD5QI99</accession>
<gene>
    <name evidence="5" type="ORF">ACFPFO_17035</name>
</gene>
<dbReference type="InterPro" id="IPR012334">
    <property type="entry name" value="Pectin_lyas_fold"/>
</dbReference>
<evidence type="ECO:0000256" key="3">
    <source>
        <dbReference type="ARBA" id="ARBA00023295"/>
    </source>
</evidence>
<dbReference type="PANTHER" id="PTHR31339:SF9">
    <property type="entry name" value="PLASMIN AND FIBRONECTIN-BINDING PROTEIN A"/>
    <property type="match status" value="1"/>
</dbReference>
<dbReference type="SUPFAM" id="SSF51126">
    <property type="entry name" value="Pectin lyase-like"/>
    <property type="match status" value="1"/>
</dbReference>